<evidence type="ECO:0000313" key="3">
    <source>
        <dbReference type="EMBL" id="KAK9927588.1"/>
    </source>
</evidence>
<accession>A0AAW1WTN1</accession>
<evidence type="ECO:0000259" key="1">
    <source>
        <dbReference type="Pfam" id="PF05703"/>
    </source>
</evidence>
<evidence type="ECO:0008006" key="5">
    <source>
        <dbReference type="Google" id="ProtNLM"/>
    </source>
</evidence>
<dbReference type="PANTHER" id="PTHR31351">
    <property type="entry name" value="EXPRESSED PROTEIN"/>
    <property type="match status" value="1"/>
</dbReference>
<gene>
    <name evidence="3" type="ORF">M0R45_024765</name>
</gene>
<proteinExistence type="predicted"/>
<feature type="domain" description="VAN3-binding protein-like auxin canalisation" evidence="1">
    <location>
        <begin position="100"/>
        <end position="246"/>
    </location>
</feature>
<dbReference type="Proteomes" id="UP001457282">
    <property type="component" value="Unassembled WGS sequence"/>
</dbReference>
<dbReference type="InterPro" id="IPR013666">
    <property type="entry name" value="PH_pln"/>
</dbReference>
<dbReference type="InterPro" id="IPR040269">
    <property type="entry name" value="VAB"/>
</dbReference>
<name>A0AAW1WTN1_RUBAR</name>
<reference evidence="3 4" key="1">
    <citation type="journal article" date="2023" name="G3 (Bethesda)">
        <title>A chromosome-length genome assembly and annotation of blackberry (Rubus argutus, cv. 'Hillquist').</title>
        <authorList>
            <person name="Bruna T."/>
            <person name="Aryal R."/>
            <person name="Dudchenko O."/>
            <person name="Sargent D.J."/>
            <person name="Mead D."/>
            <person name="Buti M."/>
            <person name="Cavallini A."/>
            <person name="Hytonen T."/>
            <person name="Andres J."/>
            <person name="Pham M."/>
            <person name="Weisz D."/>
            <person name="Mascagni F."/>
            <person name="Usai G."/>
            <person name="Natali L."/>
            <person name="Bassil N."/>
            <person name="Fernandez G.E."/>
            <person name="Lomsadze A."/>
            <person name="Armour M."/>
            <person name="Olukolu B."/>
            <person name="Poorten T."/>
            <person name="Britton C."/>
            <person name="Davik J."/>
            <person name="Ashrafi H."/>
            <person name="Aiden E.L."/>
            <person name="Borodovsky M."/>
            <person name="Worthington M."/>
        </authorList>
    </citation>
    <scope>NUCLEOTIDE SEQUENCE [LARGE SCALE GENOMIC DNA]</scope>
    <source>
        <strain evidence="3">PI 553951</strain>
    </source>
</reference>
<feature type="domain" description="VAN3-binding protein-like auxin canalisation" evidence="1">
    <location>
        <begin position="42"/>
        <end position="73"/>
    </location>
</feature>
<dbReference type="GO" id="GO:0009734">
    <property type="term" value="P:auxin-activated signaling pathway"/>
    <property type="evidence" value="ECO:0007669"/>
    <property type="project" value="TreeGrafter"/>
</dbReference>
<comment type="caution">
    <text evidence="3">The sequence shown here is derived from an EMBL/GenBank/DDBJ whole genome shotgun (WGS) entry which is preliminary data.</text>
</comment>
<evidence type="ECO:0000259" key="2">
    <source>
        <dbReference type="Pfam" id="PF08458"/>
    </source>
</evidence>
<dbReference type="Pfam" id="PF08458">
    <property type="entry name" value="PH_2"/>
    <property type="match status" value="1"/>
</dbReference>
<dbReference type="GO" id="GO:0010087">
    <property type="term" value="P:phloem or xylem histogenesis"/>
    <property type="evidence" value="ECO:0007669"/>
    <property type="project" value="TreeGrafter"/>
</dbReference>
<organism evidence="3 4">
    <name type="scientific">Rubus argutus</name>
    <name type="common">Southern blackberry</name>
    <dbReference type="NCBI Taxonomy" id="59490"/>
    <lineage>
        <taxon>Eukaryota</taxon>
        <taxon>Viridiplantae</taxon>
        <taxon>Streptophyta</taxon>
        <taxon>Embryophyta</taxon>
        <taxon>Tracheophyta</taxon>
        <taxon>Spermatophyta</taxon>
        <taxon>Magnoliopsida</taxon>
        <taxon>eudicotyledons</taxon>
        <taxon>Gunneridae</taxon>
        <taxon>Pentapetalae</taxon>
        <taxon>rosids</taxon>
        <taxon>fabids</taxon>
        <taxon>Rosales</taxon>
        <taxon>Rosaceae</taxon>
        <taxon>Rosoideae</taxon>
        <taxon>Rosoideae incertae sedis</taxon>
        <taxon>Rubus</taxon>
    </lineage>
</organism>
<keyword evidence="4" id="KW-1185">Reference proteome</keyword>
<dbReference type="GO" id="GO:0010305">
    <property type="term" value="P:leaf vascular tissue pattern formation"/>
    <property type="evidence" value="ECO:0007669"/>
    <property type="project" value="TreeGrafter"/>
</dbReference>
<dbReference type="EMBL" id="JBEDUW010000005">
    <property type="protein sequence ID" value="KAK9927588.1"/>
    <property type="molecule type" value="Genomic_DNA"/>
</dbReference>
<evidence type="ECO:0000313" key="4">
    <source>
        <dbReference type="Proteomes" id="UP001457282"/>
    </source>
</evidence>
<protein>
    <recommendedName>
        <fullName evidence="5">VAN3-binding protein</fullName>
    </recommendedName>
</protein>
<dbReference type="AlphaFoldDB" id="A0AAW1WTN1"/>
<dbReference type="Pfam" id="PF05703">
    <property type="entry name" value="Auxin_canalis"/>
    <property type="match status" value="2"/>
</dbReference>
<feature type="domain" description="Pleckstrin-like plant" evidence="2">
    <location>
        <begin position="272"/>
        <end position="375"/>
    </location>
</feature>
<dbReference type="PANTHER" id="PTHR31351:SF24">
    <property type="entry name" value="VAN3-BINDING PROTEIN-LIKE"/>
    <property type="match status" value="1"/>
</dbReference>
<sequence length="394" mass="42698">MEGSCHSSARKIRIKVGSLHGLKLEEAEDTTVAPYLAAIPQPQTPKEPMEFLSRSWSISASEISKALAKKQKQCPLSKAPDTFPEPIAVPQLPGKVLKSVTMTSRRTGSIGKWFNNEFANSTVKKKDKERVERARLHSAVSIAGVAAALAAVTAAENTSGSPSKTSMALALATELLASHCIEIAESAGADRDRLASAVRSALDIQSSSDLMTLTAAAATALRGEAALKARLPKEPRKNAAISPYDNRGMAEIPSPSAFHSHRAKQDGPCVGDLLQLMGKGIQQLKHVSVYINKKSQVMIKLKRKNVGGAFSKKSKSAVYGVCDENSAWPYMKERDIPEEVYFGLKTGQGLIEFKCRSKAHKQQWVDGIRNLLRRVSSLAETENSMRFLSISNSI</sequence>
<dbReference type="InterPro" id="IPR008546">
    <property type="entry name" value="VAN3-bd-like_auxin_canal"/>
</dbReference>